<dbReference type="RefSeq" id="WP_317487430.1">
    <property type="nucleotide sequence ID" value="NZ_CP136051.1"/>
</dbReference>
<proteinExistence type="inferred from homology"/>
<comment type="subunit">
    <text evidence="9 10">Homodimer. Probably interacts with PlsY.</text>
</comment>
<reference evidence="11 12" key="1">
    <citation type="journal article" date="2023" name="Microbiol. Resour. Announc.">
        <title>Complete Genome Sequence of Imperialibacter roseus strain P4T.</title>
        <authorList>
            <person name="Tizabi D.R."/>
            <person name="Bachvaroff T."/>
            <person name="Hill R.T."/>
        </authorList>
    </citation>
    <scope>NUCLEOTIDE SEQUENCE [LARGE SCALE GENOMIC DNA]</scope>
    <source>
        <strain evidence="11 12">P4T</strain>
    </source>
</reference>
<keyword evidence="2 10" id="KW-0963">Cytoplasm</keyword>
<keyword evidence="7 10" id="KW-1208">Phospholipid metabolism</keyword>
<evidence type="ECO:0000256" key="6">
    <source>
        <dbReference type="ARBA" id="ARBA00023209"/>
    </source>
</evidence>
<evidence type="ECO:0000256" key="5">
    <source>
        <dbReference type="ARBA" id="ARBA00023098"/>
    </source>
</evidence>
<evidence type="ECO:0000256" key="8">
    <source>
        <dbReference type="ARBA" id="ARBA00024069"/>
    </source>
</evidence>
<dbReference type="PANTHER" id="PTHR30100">
    <property type="entry name" value="FATTY ACID/PHOSPHOLIPID SYNTHESIS PROTEIN PLSX"/>
    <property type="match status" value="1"/>
</dbReference>
<comment type="pathway">
    <text evidence="10">Lipid metabolism; phospholipid metabolism.</text>
</comment>
<evidence type="ECO:0000256" key="1">
    <source>
        <dbReference type="ARBA" id="ARBA00001232"/>
    </source>
</evidence>
<evidence type="ECO:0000256" key="7">
    <source>
        <dbReference type="ARBA" id="ARBA00023264"/>
    </source>
</evidence>
<name>A0ABZ0IJE3_9BACT</name>
<sequence>MKIAVDAMGGNLAPDHVVIGAAQALKSFTEADSLVLLGDKSVIQASCEKLQISHQLFELHHAPEVIGIDEHPTKALAQKQHSSIAEGFHLLKNKEIRAFCGAGNSGAMQMGALFSVKPIEGVIRPSLAGLVPKEDGGYALLLDTGANTDVRQDVLLQFGELGSIYAANMMGIENPRVALLNLGKEEGRGTLFTQAAYQLYSGSSKVNFIGNIDGSDLFNNKADVIVCDGFTGNVASKMIEAFYDLLKKRNFLDDFFTRFNYEAVGGSPILGVNGNVVVGHDASSPEAIKNMILLAYRMAETNFYQKIKVAFGD</sequence>
<dbReference type="InterPro" id="IPR003664">
    <property type="entry name" value="FA_synthesis"/>
</dbReference>
<evidence type="ECO:0000256" key="3">
    <source>
        <dbReference type="ARBA" id="ARBA00022516"/>
    </source>
</evidence>
<dbReference type="PIRSF" id="PIRSF002465">
    <property type="entry name" value="Phsphlp_syn_PlsX"/>
    <property type="match status" value="1"/>
</dbReference>
<evidence type="ECO:0000256" key="2">
    <source>
        <dbReference type="ARBA" id="ARBA00022490"/>
    </source>
</evidence>
<keyword evidence="12" id="KW-1185">Reference proteome</keyword>
<accession>A0ABZ0IJE3</accession>
<dbReference type="EC" id="2.3.1.274" evidence="8 10"/>
<dbReference type="EMBL" id="CP136051">
    <property type="protein sequence ID" value="WOK04629.1"/>
    <property type="molecule type" value="Genomic_DNA"/>
</dbReference>
<comment type="similarity">
    <text evidence="10">Belongs to the PlsX family.</text>
</comment>
<dbReference type="Proteomes" id="UP001302349">
    <property type="component" value="Chromosome"/>
</dbReference>
<keyword evidence="6 10" id="KW-0594">Phospholipid biosynthesis</keyword>
<gene>
    <name evidence="10" type="primary">plsX</name>
    <name evidence="11" type="ORF">RT717_16235</name>
</gene>
<keyword evidence="11" id="KW-0012">Acyltransferase</keyword>
<evidence type="ECO:0000313" key="11">
    <source>
        <dbReference type="EMBL" id="WOK04629.1"/>
    </source>
</evidence>
<keyword evidence="4 10" id="KW-0808">Transferase</keyword>
<comment type="subcellular location">
    <subcellularLocation>
        <location evidence="10">Cytoplasm</location>
    </subcellularLocation>
    <text evidence="10">Associated with the membrane possibly through PlsY.</text>
</comment>
<dbReference type="HAMAP" id="MF_00019">
    <property type="entry name" value="PlsX"/>
    <property type="match status" value="1"/>
</dbReference>
<protein>
    <recommendedName>
        <fullName evidence="8 10">Phosphate acyltransferase</fullName>
        <ecNumber evidence="8 10">2.3.1.274</ecNumber>
    </recommendedName>
    <alternativeName>
        <fullName evidence="10">Acyl-ACP phosphotransacylase</fullName>
    </alternativeName>
    <alternativeName>
        <fullName evidence="10">Acyl-[acyl-carrier-protein]--phosphate acyltransferase</fullName>
    </alternativeName>
    <alternativeName>
        <fullName evidence="10">Phosphate-acyl-ACP acyltransferase</fullName>
    </alternativeName>
</protein>
<evidence type="ECO:0000313" key="12">
    <source>
        <dbReference type="Proteomes" id="UP001302349"/>
    </source>
</evidence>
<dbReference type="Pfam" id="PF02504">
    <property type="entry name" value="FA_synthesis"/>
    <property type="match status" value="2"/>
</dbReference>
<keyword evidence="3 10" id="KW-0444">Lipid biosynthesis</keyword>
<evidence type="ECO:0000256" key="10">
    <source>
        <dbReference type="HAMAP-Rule" id="MF_00019"/>
    </source>
</evidence>
<evidence type="ECO:0000256" key="9">
    <source>
        <dbReference type="ARBA" id="ARBA00046608"/>
    </source>
</evidence>
<organism evidence="11 12">
    <name type="scientific">Imperialibacter roseus</name>
    <dbReference type="NCBI Taxonomy" id="1324217"/>
    <lineage>
        <taxon>Bacteria</taxon>
        <taxon>Pseudomonadati</taxon>
        <taxon>Bacteroidota</taxon>
        <taxon>Cytophagia</taxon>
        <taxon>Cytophagales</taxon>
        <taxon>Flammeovirgaceae</taxon>
        <taxon>Imperialibacter</taxon>
    </lineage>
</organism>
<comment type="function">
    <text evidence="10">Catalyzes the reversible formation of acyl-phosphate (acyl-PO(4)) from acyl-[acyl-carrier-protein] (acyl-ACP). This enzyme utilizes acyl-ACP as fatty acyl donor, but not acyl-CoA.</text>
</comment>
<dbReference type="GO" id="GO:0016746">
    <property type="term" value="F:acyltransferase activity"/>
    <property type="evidence" value="ECO:0007669"/>
    <property type="project" value="UniProtKB-KW"/>
</dbReference>
<keyword evidence="5 10" id="KW-0443">Lipid metabolism</keyword>
<comment type="catalytic activity">
    <reaction evidence="1 10">
        <text>a fatty acyl-[ACP] + phosphate = an acyl phosphate + holo-[ACP]</text>
        <dbReference type="Rhea" id="RHEA:42292"/>
        <dbReference type="Rhea" id="RHEA-COMP:9685"/>
        <dbReference type="Rhea" id="RHEA-COMP:14125"/>
        <dbReference type="ChEBI" id="CHEBI:43474"/>
        <dbReference type="ChEBI" id="CHEBI:59918"/>
        <dbReference type="ChEBI" id="CHEBI:64479"/>
        <dbReference type="ChEBI" id="CHEBI:138651"/>
        <dbReference type="EC" id="2.3.1.274"/>
    </reaction>
</comment>
<dbReference type="Gene3D" id="3.40.718.10">
    <property type="entry name" value="Isopropylmalate Dehydrogenase"/>
    <property type="match status" value="1"/>
</dbReference>
<dbReference type="PANTHER" id="PTHR30100:SF1">
    <property type="entry name" value="PHOSPHATE ACYLTRANSFERASE"/>
    <property type="match status" value="1"/>
</dbReference>
<dbReference type="InterPro" id="IPR012281">
    <property type="entry name" value="Phospholipid_synth_PlsX-like"/>
</dbReference>
<dbReference type="SUPFAM" id="SSF53659">
    <property type="entry name" value="Isocitrate/Isopropylmalate dehydrogenase-like"/>
    <property type="match status" value="1"/>
</dbReference>
<evidence type="ECO:0000256" key="4">
    <source>
        <dbReference type="ARBA" id="ARBA00022679"/>
    </source>
</evidence>